<accession>A0A8S5VKM6</accession>
<feature type="compositionally biased region" description="Basic and acidic residues" evidence="1">
    <location>
        <begin position="145"/>
        <end position="171"/>
    </location>
</feature>
<reference evidence="2" key="1">
    <citation type="journal article" date="2021" name="Proc. Natl. Acad. Sci. U.S.A.">
        <title>A Catalog of Tens of Thousands of Viruses from Human Metagenomes Reveals Hidden Associations with Chronic Diseases.</title>
        <authorList>
            <person name="Tisza M.J."/>
            <person name="Buck C.B."/>
        </authorList>
    </citation>
    <scope>NUCLEOTIDE SEQUENCE</scope>
    <source>
        <strain evidence="2">CtcJL42</strain>
    </source>
</reference>
<evidence type="ECO:0000256" key="1">
    <source>
        <dbReference type="SAM" id="MobiDB-lite"/>
    </source>
</evidence>
<evidence type="ECO:0000313" key="2">
    <source>
        <dbReference type="EMBL" id="DAG89632.1"/>
    </source>
</evidence>
<protein>
    <submittedName>
        <fullName evidence="2">Uncharacterized protein</fullName>
    </submittedName>
</protein>
<sequence length="367" mass="38293">MEHTISLSGYEPSPKKLKLGTNDSYGVEKIIFTRGAEWDGLSIVTVWHPPGGAKPVSKAAFTDDTVDVPKEATATAGRDGVVVVEGLKDGVRLISYNISYTVKEQAGVEGDDAPEPTPDLVQQAIAAAERAADHAKTAQGSADTAAKEADNARKASEESAKQAEVAKEEAAAAKPQAEAAAASATAAANSAKAADESAKEAQQVSQGAVGWYATPSALNAAHPTAKDGNWAIVGTTDTIWVWDSDTDKWKDTDKQPDLSNYYPKNEIDKMLAAIRTKLLTVTAPAAGWVSGSYAVAWDDGTATTYAYRNRVTVEGVTADSRLAVSQRTQPTNAVCQVAALEAGAGVVDFYADSAVSADAVFVVEVTG</sequence>
<dbReference type="EMBL" id="BK035262">
    <property type="protein sequence ID" value="DAG89632.1"/>
    <property type="molecule type" value="Genomic_DNA"/>
</dbReference>
<proteinExistence type="predicted"/>
<feature type="region of interest" description="Disordered" evidence="1">
    <location>
        <begin position="127"/>
        <end position="177"/>
    </location>
</feature>
<organism evidence="2">
    <name type="scientific">Ackermannviridae sp</name>
    <dbReference type="NCBI Taxonomy" id="2831612"/>
    <lineage>
        <taxon>Viruses</taxon>
        <taxon>Duplodnaviria</taxon>
        <taxon>Heunggongvirae</taxon>
        <taxon>Uroviricota</taxon>
        <taxon>Caudoviricetes</taxon>
        <taxon>Pantevenvirales</taxon>
        <taxon>Ackermannviridae</taxon>
    </lineage>
</organism>
<name>A0A8S5VKM6_9CAUD</name>